<dbReference type="Proteomes" id="UP000005038">
    <property type="component" value="Unassembled WGS sequence"/>
</dbReference>
<sequence length="470" mass="49314">MRSRLVRAQLVIFGIVSILVVGYSAYAYAGLQRYTGIGTYSVEAQLSASGGLYPAALVTYRGVDVGVVTALDPSPTGATARLQIDSAHKIPADVHAYVRSVSVAGEQFIDLVPNSTAGGSLTDGARISGDSTSTPVPAGDVIEQVTGLLETVPKDSLRGVLDETSQALDDTGENLNAALAASSSLVRQATGSLDETVQLVQTANPLLVAVDRSGPDISRIATNLRGFTEQLAMSDEALGNVLRTGAPFFDSTSGLLQELRPTLPVLLANLQTVGEVLRVNVPGIRHVLVVYPAISNAINADLGPFQQTDDRSSGQGELDVKFGNTENPAPCGEGYGMERRNPGSVGYAPMPEDQYCQAAHDDFRVARGARNAPCATDHSVRSGDVARCPGGLPSRWPQMLARPGVGYQVPGSAPNPPKADADTVTAVPYDPSTGRFHVPGQPTSFTLGNVIAGKNSNQKVVSTWEQLFPH</sequence>
<dbReference type="InterPro" id="IPR003399">
    <property type="entry name" value="Mce/MlaD"/>
</dbReference>
<evidence type="ECO:0000259" key="3">
    <source>
        <dbReference type="Pfam" id="PF11887"/>
    </source>
</evidence>
<dbReference type="Pfam" id="PF11887">
    <property type="entry name" value="Mce4_CUP1"/>
    <property type="match status" value="1"/>
</dbReference>
<feature type="domain" description="Mammalian cell entry C-terminal" evidence="3">
    <location>
        <begin position="120"/>
        <end position="303"/>
    </location>
</feature>
<evidence type="ECO:0000256" key="1">
    <source>
        <dbReference type="SAM" id="MobiDB-lite"/>
    </source>
</evidence>
<protein>
    <submittedName>
        <fullName evidence="4">Mce family protein</fullName>
    </submittedName>
</protein>
<keyword evidence="5" id="KW-1185">Reference proteome</keyword>
<evidence type="ECO:0000313" key="4">
    <source>
        <dbReference type="EMBL" id="GAB36370.1"/>
    </source>
</evidence>
<evidence type="ECO:0000313" key="5">
    <source>
        <dbReference type="Proteomes" id="UP000005038"/>
    </source>
</evidence>
<dbReference type="InterPro" id="IPR052336">
    <property type="entry name" value="MlaD_Phospholipid_Transporter"/>
</dbReference>
<organism evidence="4 5">
    <name type="scientific">Gordonia otitidis (strain DSM 44809 / CCUG 52243 / JCM 12355 / NBRC 100426 / IFM 10032)</name>
    <dbReference type="NCBI Taxonomy" id="1108044"/>
    <lineage>
        <taxon>Bacteria</taxon>
        <taxon>Bacillati</taxon>
        <taxon>Actinomycetota</taxon>
        <taxon>Actinomycetes</taxon>
        <taxon>Mycobacteriales</taxon>
        <taxon>Gordoniaceae</taxon>
        <taxon>Gordonia</taxon>
    </lineage>
</organism>
<proteinExistence type="predicted"/>
<dbReference type="InterPro" id="IPR024516">
    <property type="entry name" value="Mce_C"/>
</dbReference>
<accession>H5TSB2</accession>
<comment type="caution">
    <text evidence="4">The sequence shown here is derived from an EMBL/GenBank/DDBJ whole genome shotgun (WGS) entry which is preliminary data.</text>
</comment>
<dbReference type="PANTHER" id="PTHR33371">
    <property type="entry name" value="INTERMEMBRANE PHOSPHOLIPID TRANSPORT SYSTEM BINDING PROTEIN MLAD-RELATED"/>
    <property type="match status" value="1"/>
</dbReference>
<feature type="region of interest" description="Disordered" evidence="1">
    <location>
        <begin position="305"/>
        <end position="335"/>
    </location>
</feature>
<dbReference type="NCBIfam" id="TIGR00996">
    <property type="entry name" value="Mtu_fam_mce"/>
    <property type="match status" value="1"/>
</dbReference>
<feature type="domain" description="Mce/MlaD" evidence="2">
    <location>
        <begin position="39"/>
        <end position="113"/>
    </location>
</feature>
<dbReference type="STRING" id="1108044.GOOTI_211_00240"/>
<dbReference type="AlphaFoldDB" id="H5TSB2"/>
<dbReference type="OrthoDB" id="4741753at2"/>
<dbReference type="EMBL" id="BAFB01000211">
    <property type="protein sequence ID" value="GAB36370.1"/>
    <property type="molecule type" value="Genomic_DNA"/>
</dbReference>
<dbReference type="Pfam" id="PF02470">
    <property type="entry name" value="MlaD"/>
    <property type="match status" value="1"/>
</dbReference>
<dbReference type="InterPro" id="IPR005693">
    <property type="entry name" value="Mce"/>
</dbReference>
<evidence type="ECO:0000259" key="2">
    <source>
        <dbReference type="Pfam" id="PF02470"/>
    </source>
</evidence>
<reference evidence="4" key="1">
    <citation type="submission" date="2012-02" db="EMBL/GenBank/DDBJ databases">
        <title>Whole genome shotgun sequence of Gordonia otitidis NBRC 100426.</title>
        <authorList>
            <person name="Yoshida I."/>
            <person name="Hosoyama A."/>
            <person name="Tsuchikane K."/>
            <person name="Katsumata H."/>
            <person name="Yamazaki S."/>
            <person name="Fujita N."/>
        </authorList>
    </citation>
    <scope>NUCLEOTIDE SEQUENCE [LARGE SCALE GENOMIC DNA]</scope>
    <source>
        <strain evidence="4">NBRC 100426</strain>
    </source>
</reference>
<name>H5TSB2_GORO1</name>
<gene>
    <name evidence="4" type="primary">mceF</name>
    <name evidence="4" type="ORF">GOOTI_211_00240</name>
</gene>
<dbReference type="GO" id="GO:0005576">
    <property type="term" value="C:extracellular region"/>
    <property type="evidence" value="ECO:0007669"/>
    <property type="project" value="TreeGrafter"/>
</dbReference>
<dbReference type="PANTHER" id="PTHR33371:SF16">
    <property type="entry name" value="MCE-FAMILY PROTEIN MCE3F"/>
    <property type="match status" value="1"/>
</dbReference>
<dbReference type="RefSeq" id="WP_007240552.1">
    <property type="nucleotide sequence ID" value="NZ_BAFB01000211.1"/>
</dbReference>